<name>A0A1B7TKD5_9ASCO</name>
<evidence type="ECO:0000313" key="3">
    <source>
        <dbReference type="Proteomes" id="UP000092321"/>
    </source>
</evidence>
<comment type="caution">
    <text evidence="2">The sequence shown here is derived from an EMBL/GenBank/DDBJ whole genome shotgun (WGS) entry which is preliminary data.</text>
</comment>
<dbReference type="EMBL" id="LXPE01000001">
    <property type="protein sequence ID" value="OBA29194.1"/>
    <property type="molecule type" value="Genomic_DNA"/>
</dbReference>
<sequence>MAFGKESEKYFVTNKYNDIILRDEDISNNSSSNKKLDSEKSTVSENDSSMITPDLLTKLATKVWEEAEKL</sequence>
<keyword evidence="3" id="KW-1185">Reference proteome</keyword>
<dbReference type="Proteomes" id="UP000092321">
    <property type="component" value="Unassembled WGS sequence"/>
</dbReference>
<gene>
    <name evidence="2" type="ORF">HANVADRAFT_51098</name>
</gene>
<proteinExistence type="predicted"/>
<dbReference type="AlphaFoldDB" id="A0A1B7TKD5"/>
<feature type="region of interest" description="Disordered" evidence="1">
    <location>
        <begin position="26"/>
        <end position="49"/>
    </location>
</feature>
<evidence type="ECO:0000256" key="1">
    <source>
        <dbReference type="SAM" id="MobiDB-lite"/>
    </source>
</evidence>
<evidence type="ECO:0000313" key="2">
    <source>
        <dbReference type="EMBL" id="OBA29194.1"/>
    </source>
</evidence>
<organism evidence="2 3">
    <name type="scientific">Hanseniaspora valbyensis NRRL Y-1626</name>
    <dbReference type="NCBI Taxonomy" id="766949"/>
    <lineage>
        <taxon>Eukaryota</taxon>
        <taxon>Fungi</taxon>
        <taxon>Dikarya</taxon>
        <taxon>Ascomycota</taxon>
        <taxon>Saccharomycotina</taxon>
        <taxon>Saccharomycetes</taxon>
        <taxon>Saccharomycodales</taxon>
        <taxon>Saccharomycodaceae</taxon>
        <taxon>Hanseniaspora</taxon>
    </lineage>
</organism>
<accession>A0A1B7TKD5</accession>
<protein>
    <submittedName>
        <fullName evidence="2">Uncharacterized protein</fullName>
    </submittedName>
</protein>
<reference evidence="3" key="1">
    <citation type="journal article" date="2016" name="Proc. Natl. Acad. Sci. U.S.A.">
        <title>Comparative genomics of biotechnologically important yeasts.</title>
        <authorList>
            <person name="Riley R."/>
            <person name="Haridas S."/>
            <person name="Wolfe K.H."/>
            <person name="Lopes M.R."/>
            <person name="Hittinger C.T."/>
            <person name="Goeker M."/>
            <person name="Salamov A.A."/>
            <person name="Wisecaver J.H."/>
            <person name="Long T.M."/>
            <person name="Calvey C.H."/>
            <person name="Aerts A.L."/>
            <person name="Barry K.W."/>
            <person name="Choi C."/>
            <person name="Clum A."/>
            <person name="Coughlan A.Y."/>
            <person name="Deshpande S."/>
            <person name="Douglass A.P."/>
            <person name="Hanson S.J."/>
            <person name="Klenk H.-P."/>
            <person name="LaButti K.M."/>
            <person name="Lapidus A."/>
            <person name="Lindquist E.A."/>
            <person name="Lipzen A.M."/>
            <person name="Meier-Kolthoff J.P."/>
            <person name="Ohm R.A."/>
            <person name="Otillar R.P."/>
            <person name="Pangilinan J.L."/>
            <person name="Peng Y."/>
            <person name="Rokas A."/>
            <person name="Rosa C.A."/>
            <person name="Scheuner C."/>
            <person name="Sibirny A.A."/>
            <person name="Slot J.C."/>
            <person name="Stielow J.B."/>
            <person name="Sun H."/>
            <person name="Kurtzman C.P."/>
            <person name="Blackwell M."/>
            <person name="Grigoriev I.V."/>
            <person name="Jeffries T.W."/>
        </authorList>
    </citation>
    <scope>NUCLEOTIDE SEQUENCE [LARGE SCALE GENOMIC DNA]</scope>
    <source>
        <strain evidence="3">NRRL Y-1626</strain>
    </source>
</reference>